<name>A0A1M4SUY8_LOKAT</name>
<dbReference type="EMBL" id="FQUE01000001">
    <property type="protein sequence ID" value="SHE36010.1"/>
    <property type="molecule type" value="Genomic_DNA"/>
</dbReference>
<evidence type="ECO:0000313" key="2">
    <source>
        <dbReference type="EMBL" id="SHE36010.1"/>
    </source>
</evidence>
<dbReference type="Pfam" id="PF04940">
    <property type="entry name" value="BLUF"/>
    <property type="match status" value="1"/>
</dbReference>
<dbReference type="RefSeq" id="WP_072855297.1">
    <property type="nucleotide sequence ID" value="NZ_FQUE01000001.1"/>
</dbReference>
<dbReference type="Gene3D" id="3.30.70.100">
    <property type="match status" value="1"/>
</dbReference>
<accession>A0A1M4SUY8</accession>
<sequence length="141" mass="15850">MEYLVYRSEALVTPESPECQSIVTISHLKNTLAGITGFLHAEDGVFIQYIEGPAEPLWQLYNRLHSDDRHRNLELLGHGVISRPRFKKWRLGYSQTEIASFRDFMGEVSAEKSLKDASCAEAVYFLMGASVRIDLGIGSSL</sequence>
<dbReference type="Proteomes" id="UP000183987">
    <property type="component" value="Unassembled WGS sequence"/>
</dbReference>
<dbReference type="AlphaFoldDB" id="A0A1M4SUY8"/>
<dbReference type="SMART" id="SM01034">
    <property type="entry name" value="BLUF"/>
    <property type="match status" value="1"/>
</dbReference>
<organism evidence="2 3">
    <name type="scientific">Loktanella atrilutea</name>
    <dbReference type="NCBI Taxonomy" id="366533"/>
    <lineage>
        <taxon>Bacteria</taxon>
        <taxon>Pseudomonadati</taxon>
        <taxon>Pseudomonadota</taxon>
        <taxon>Alphaproteobacteria</taxon>
        <taxon>Rhodobacterales</taxon>
        <taxon>Roseobacteraceae</taxon>
        <taxon>Loktanella</taxon>
    </lineage>
</organism>
<dbReference type="InterPro" id="IPR007024">
    <property type="entry name" value="BLUF_domain"/>
</dbReference>
<dbReference type="PROSITE" id="PS50925">
    <property type="entry name" value="BLUF"/>
    <property type="match status" value="1"/>
</dbReference>
<dbReference type="STRING" id="366533.SAMN05444339_101149"/>
<evidence type="ECO:0000259" key="1">
    <source>
        <dbReference type="PROSITE" id="PS50925"/>
    </source>
</evidence>
<dbReference type="GO" id="GO:0009882">
    <property type="term" value="F:blue light photoreceptor activity"/>
    <property type="evidence" value="ECO:0007669"/>
    <property type="project" value="InterPro"/>
</dbReference>
<feature type="domain" description="BLUF" evidence="1">
    <location>
        <begin position="1"/>
        <end position="92"/>
    </location>
</feature>
<evidence type="ECO:0000313" key="3">
    <source>
        <dbReference type="Proteomes" id="UP000183987"/>
    </source>
</evidence>
<dbReference type="InterPro" id="IPR036046">
    <property type="entry name" value="Acylphosphatase-like_dom_sf"/>
</dbReference>
<gene>
    <name evidence="2" type="ORF">SAMN05444339_101149</name>
</gene>
<dbReference type="SUPFAM" id="SSF54975">
    <property type="entry name" value="Acylphosphatase/BLUF domain-like"/>
    <property type="match status" value="1"/>
</dbReference>
<protein>
    <submittedName>
        <fullName evidence="2">Sensors of blue-light using FAD</fullName>
    </submittedName>
</protein>
<reference evidence="3" key="1">
    <citation type="submission" date="2016-11" db="EMBL/GenBank/DDBJ databases">
        <authorList>
            <person name="Varghese N."/>
            <person name="Submissions S."/>
        </authorList>
    </citation>
    <scope>NUCLEOTIDE SEQUENCE [LARGE SCALE GENOMIC DNA]</scope>
    <source>
        <strain evidence="3">DSM 29326</strain>
    </source>
</reference>
<keyword evidence="3" id="KW-1185">Reference proteome</keyword>
<proteinExistence type="predicted"/>
<dbReference type="GO" id="GO:0071949">
    <property type="term" value="F:FAD binding"/>
    <property type="evidence" value="ECO:0007669"/>
    <property type="project" value="InterPro"/>
</dbReference>